<keyword evidence="1" id="KW-0812">Transmembrane</keyword>
<organism evidence="2 3">
    <name type="scientific">Paenibacillus gallinarum</name>
    <dbReference type="NCBI Taxonomy" id="2762232"/>
    <lineage>
        <taxon>Bacteria</taxon>
        <taxon>Bacillati</taxon>
        <taxon>Bacillota</taxon>
        <taxon>Bacilli</taxon>
        <taxon>Bacillales</taxon>
        <taxon>Paenibacillaceae</taxon>
        <taxon>Paenibacillus</taxon>
    </lineage>
</organism>
<keyword evidence="1" id="KW-1133">Transmembrane helix</keyword>
<keyword evidence="1" id="KW-0472">Membrane</keyword>
<keyword evidence="3" id="KW-1185">Reference proteome</keyword>
<name>A0ABR8SXW5_9BACL</name>
<reference evidence="2 3" key="1">
    <citation type="submission" date="2020-08" db="EMBL/GenBank/DDBJ databases">
        <title>A Genomic Blueprint of the Chicken Gut Microbiome.</title>
        <authorList>
            <person name="Gilroy R."/>
            <person name="Ravi A."/>
            <person name="Getino M."/>
            <person name="Pursley I."/>
            <person name="Horton D.L."/>
            <person name="Alikhan N.-F."/>
            <person name="Baker D."/>
            <person name="Gharbi K."/>
            <person name="Hall N."/>
            <person name="Watson M."/>
            <person name="Adriaenssens E.M."/>
            <person name="Foster-Nyarko E."/>
            <person name="Jarju S."/>
            <person name="Secka A."/>
            <person name="Antonio M."/>
            <person name="Oren A."/>
            <person name="Chaudhuri R."/>
            <person name="La Ragione R.M."/>
            <person name="Hildebrand F."/>
            <person name="Pallen M.J."/>
        </authorList>
    </citation>
    <scope>NUCLEOTIDE SEQUENCE [LARGE SCALE GENOMIC DNA]</scope>
    <source>
        <strain evidence="2 3">Sa2BVA9</strain>
    </source>
</reference>
<evidence type="ECO:0000313" key="3">
    <source>
        <dbReference type="Proteomes" id="UP000608071"/>
    </source>
</evidence>
<comment type="caution">
    <text evidence="2">The sequence shown here is derived from an EMBL/GenBank/DDBJ whole genome shotgun (WGS) entry which is preliminary data.</text>
</comment>
<proteinExistence type="predicted"/>
<dbReference type="EMBL" id="JACSQL010000003">
    <property type="protein sequence ID" value="MBD7968371.1"/>
    <property type="molecule type" value="Genomic_DNA"/>
</dbReference>
<feature type="transmembrane region" description="Helical" evidence="1">
    <location>
        <begin position="61"/>
        <end position="82"/>
    </location>
</feature>
<evidence type="ECO:0000256" key="1">
    <source>
        <dbReference type="SAM" id="Phobius"/>
    </source>
</evidence>
<dbReference type="RefSeq" id="WP_191799607.1">
    <property type="nucleotide sequence ID" value="NZ_JACSQL010000003.1"/>
</dbReference>
<feature type="transmembrane region" description="Helical" evidence="1">
    <location>
        <begin position="19"/>
        <end position="41"/>
    </location>
</feature>
<evidence type="ECO:0000313" key="2">
    <source>
        <dbReference type="EMBL" id="MBD7968371.1"/>
    </source>
</evidence>
<sequence length="97" mass="11225">MVWVTLGTALFSAFHMKMLIWSVIAIFVTVTVPLISILNSIGRAEGHNELEHLFNQLLQGSTWSIYVSIGYLYLLIWWVLFFSRNKKRNNNKATLHT</sequence>
<gene>
    <name evidence="2" type="ORF">H9647_09865</name>
</gene>
<protein>
    <submittedName>
        <fullName evidence="2">Uncharacterized protein</fullName>
    </submittedName>
</protein>
<dbReference type="Proteomes" id="UP000608071">
    <property type="component" value="Unassembled WGS sequence"/>
</dbReference>
<accession>A0ABR8SXW5</accession>